<dbReference type="Pfam" id="PF00447">
    <property type="entry name" value="HSF_DNA-bind"/>
    <property type="match status" value="1"/>
</dbReference>
<dbReference type="GO" id="GO:0003700">
    <property type="term" value="F:DNA-binding transcription factor activity"/>
    <property type="evidence" value="ECO:0007669"/>
    <property type="project" value="InterPro"/>
</dbReference>
<evidence type="ECO:0000256" key="2">
    <source>
        <dbReference type="ARBA" id="ARBA00011233"/>
    </source>
</evidence>
<gene>
    <name evidence="12" type="ORF">LR48_Vigan04g010500</name>
</gene>
<dbReference type="PROSITE" id="PS00434">
    <property type="entry name" value="HSF_DOMAIN"/>
    <property type="match status" value="1"/>
</dbReference>
<dbReference type="Gramene" id="KOM39907">
    <property type="protein sequence ID" value="KOM39907"/>
    <property type="gene ID" value="LR48_Vigan04g010500"/>
</dbReference>
<dbReference type="EMBL" id="CM003374">
    <property type="protein sequence ID" value="KOM39907.1"/>
    <property type="molecule type" value="Genomic_DNA"/>
</dbReference>
<evidence type="ECO:0000256" key="9">
    <source>
        <dbReference type="RuleBase" id="RU004020"/>
    </source>
</evidence>
<dbReference type="GO" id="GO:0006357">
    <property type="term" value="P:regulation of transcription by RNA polymerase II"/>
    <property type="evidence" value="ECO:0007669"/>
    <property type="project" value="TreeGrafter"/>
</dbReference>
<dbReference type="PRINTS" id="PR00056">
    <property type="entry name" value="HSFDOMAIN"/>
</dbReference>
<dbReference type="Gene3D" id="1.10.10.10">
    <property type="entry name" value="Winged helix-like DNA-binding domain superfamily/Winged helix DNA-binding domain"/>
    <property type="match status" value="1"/>
</dbReference>
<dbReference type="SMART" id="SM00415">
    <property type="entry name" value="HSF"/>
    <property type="match status" value="1"/>
</dbReference>
<keyword evidence="8" id="KW-0539">Nucleus</keyword>
<name>A0A0L9UBH5_PHAAN</name>
<feature type="domain" description="HSF-type DNA-binding" evidence="11">
    <location>
        <begin position="81"/>
        <end position="105"/>
    </location>
</feature>
<evidence type="ECO:0000313" key="12">
    <source>
        <dbReference type="EMBL" id="KOM39907.1"/>
    </source>
</evidence>
<dbReference type="InterPro" id="IPR000232">
    <property type="entry name" value="HSF_DNA-bd"/>
</dbReference>
<dbReference type="AlphaFoldDB" id="A0A0L9UBH5"/>
<comment type="similarity">
    <text evidence="9">Belongs to the HSF family.</text>
</comment>
<dbReference type="PANTHER" id="PTHR10015">
    <property type="entry name" value="HEAT SHOCK TRANSCRIPTION FACTOR"/>
    <property type="match status" value="1"/>
</dbReference>
<evidence type="ECO:0000256" key="7">
    <source>
        <dbReference type="ARBA" id="ARBA00023163"/>
    </source>
</evidence>
<sequence>MDVSECESLQKVKAKEQNKVGYQNGIVLVKEEDDVEWGPQPFVKKILKMVEDESLNPIVSWGEGRCSFVIWDSAKFSKTILPNYFKHSNFSSFLRQLNNYGFKKVNPKRWEFACEGFQPGKRHLLKNIVRRGRKNKLCNEQLRGEVEELKKEKNVLALEILKLTQRLRDSQVQLNNFEERLRYVELKQYQMLDFFSRMVQVPGFVEELVHKIQQKDGVDGADMVKRCKLLGPQYYLSFSNKGTNTSSNFGYYRQQGCEQNGITSSCPVKDDSYISTQGLRTDGYDVSHAYDGVLEELLSENFGEDVNLTLFSRYNNFMRKSSPAKARESDASELAPISLCTIGHCMTPFLLQWHCNNPKPCNMQNTIAPMVFVVDISKSKVKKLGSGLHITVCNSIMKCICIIKSGVPLFQKQSYQFHIV</sequence>
<evidence type="ECO:0000256" key="10">
    <source>
        <dbReference type="SAM" id="Coils"/>
    </source>
</evidence>
<dbReference type="GO" id="GO:0000978">
    <property type="term" value="F:RNA polymerase II cis-regulatory region sequence-specific DNA binding"/>
    <property type="evidence" value="ECO:0007669"/>
    <property type="project" value="TreeGrafter"/>
</dbReference>
<dbReference type="GO" id="GO:0005634">
    <property type="term" value="C:nucleus"/>
    <property type="evidence" value="ECO:0007669"/>
    <property type="project" value="UniProtKB-SubCell"/>
</dbReference>
<evidence type="ECO:0000256" key="8">
    <source>
        <dbReference type="ARBA" id="ARBA00023242"/>
    </source>
</evidence>
<keyword evidence="10" id="KW-0175">Coiled coil</keyword>
<comment type="subunit">
    <text evidence="2">Homotrimer.</text>
</comment>
<keyword evidence="3" id="KW-0597">Phosphoprotein</keyword>
<dbReference type="PANTHER" id="PTHR10015:SF298">
    <property type="entry name" value="HEAT STRESS TRANSCRIPTION FACTOR A-9"/>
    <property type="match status" value="1"/>
</dbReference>
<keyword evidence="6" id="KW-0238">DNA-binding</keyword>
<proteinExistence type="inferred from homology"/>
<keyword evidence="5" id="KW-0346">Stress response</keyword>
<comment type="subcellular location">
    <subcellularLocation>
        <location evidence="1">Nucleus</location>
    </subcellularLocation>
</comment>
<evidence type="ECO:0000313" key="13">
    <source>
        <dbReference type="Proteomes" id="UP000053144"/>
    </source>
</evidence>
<evidence type="ECO:0000256" key="6">
    <source>
        <dbReference type="ARBA" id="ARBA00023125"/>
    </source>
</evidence>
<dbReference type="SUPFAM" id="SSF46785">
    <property type="entry name" value="Winged helix' DNA-binding domain"/>
    <property type="match status" value="1"/>
</dbReference>
<evidence type="ECO:0000256" key="1">
    <source>
        <dbReference type="ARBA" id="ARBA00004123"/>
    </source>
</evidence>
<evidence type="ECO:0000256" key="3">
    <source>
        <dbReference type="ARBA" id="ARBA00022553"/>
    </source>
</evidence>
<dbReference type="GO" id="GO:0034605">
    <property type="term" value="P:cellular response to heat"/>
    <property type="evidence" value="ECO:0007669"/>
    <property type="project" value="TreeGrafter"/>
</dbReference>
<dbReference type="InterPro" id="IPR036388">
    <property type="entry name" value="WH-like_DNA-bd_sf"/>
</dbReference>
<evidence type="ECO:0000256" key="5">
    <source>
        <dbReference type="ARBA" id="ARBA00023016"/>
    </source>
</evidence>
<keyword evidence="7" id="KW-0804">Transcription</keyword>
<reference evidence="13" key="1">
    <citation type="journal article" date="2015" name="Proc. Natl. Acad. Sci. U.S.A.">
        <title>Genome sequencing of adzuki bean (Vigna angularis) provides insight into high starch and low fat accumulation and domestication.</title>
        <authorList>
            <person name="Yang K."/>
            <person name="Tian Z."/>
            <person name="Chen C."/>
            <person name="Luo L."/>
            <person name="Zhao B."/>
            <person name="Wang Z."/>
            <person name="Yu L."/>
            <person name="Li Y."/>
            <person name="Sun Y."/>
            <person name="Li W."/>
            <person name="Chen Y."/>
            <person name="Li Y."/>
            <person name="Zhang Y."/>
            <person name="Ai D."/>
            <person name="Zhao J."/>
            <person name="Shang C."/>
            <person name="Ma Y."/>
            <person name="Wu B."/>
            <person name="Wang M."/>
            <person name="Gao L."/>
            <person name="Sun D."/>
            <person name="Zhang P."/>
            <person name="Guo F."/>
            <person name="Wang W."/>
            <person name="Li Y."/>
            <person name="Wang J."/>
            <person name="Varshney R.K."/>
            <person name="Wang J."/>
            <person name="Ling H.Q."/>
            <person name="Wan P."/>
        </authorList>
    </citation>
    <scope>NUCLEOTIDE SEQUENCE</scope>
    <source>
        <strain evidence="13">cv. Jingnong 6</strain>
    </source>
</reference>
<dbReference type="Proteomes" id="UP000053144">
    <property type="component" value="Chromosome 4"/>
</dbReference>
<protein>
    <recommendedName>
        <fullName evidence="11">HSF-type DNA-binding domain-containing protein</fullName>
    </recommendedName>
</protein>
<evidence type="ECO:0000256" key="4">
    <source>
        <dbReference type="ARBA" id="ARBA00023015"/>
    </source>
</evidence>
<organism evidence="12 13">
    <name type="scientific">Phaseolus angularis</name>
    <name type="common">Azuki bean</name>
    <name type="synonym">Vigna angularis</name>
    <dbReference type="NCBI Taxonomy" id="3914"/>
    <lineage>
        <taxon>Eukaryota</taxon>
        <taxon>Viridiplantae</taxon>
        <taxon>Streptophyta</taxon>
        <taxon>Embryophyta</taxon>
        <taxon>Tracheophyta</taxon>
        <taxon>Spermatophyta</taxon>
        <taxon>Magnoliopsida</taxon>
        <taxon>eudicotyledons</taxon>
        <taxon>Gunneridae</taxon>
        <taxon>Pentapetalae</taxon>
        <taxon>rosids</taxon>
        <taxon>fabids</taxon>
        <taxon>Fabales</taxon>
        <taxon>Fabaceae</taxon>
        <taxon>Papilionoideae</taxon>
        <taxon>50 kb inversion clade</taxon>
        <taxon>NPAAA clade</taxon>
        <taxon>indigoferoid/millettioid clade</taxon>
        <taxon>Phaseoleae</taxon>
        <taxon>Vigna</taxon>
    </lineage>
</organism>
<feature type="coiled-coil region" evidence="10">
    <location>
        <begin position="139"/>
        <end position="180"/>
    </location>
</feature>
<accession>A0A0L9UBH5</accession>
<dbReference type="InterPro" id="IPR036390">
    <property type="entry name" value="WH_DNA-bd_sf"/>
</dbReference>
<dbReference type="FunFam" id="1.10.10.10:FF:000037">
    <property type="entry name" value="Heat stress transcription factor B-4"/>
    <property type="match status" value="1"/>
</dbReference>
<keyword evidence="4" id="KW-0805">Transcription regulation</keyword>
<evidence type="ECO:0000259" key="11">
    <source>
        <dbReference type="PROSITE" id="PS00434"/>
    </source>
</evidence>